<dbReference type="Pfam" id="PF00132">
    <property type="entry name" value="Hexapep"/>
    <property type="match status" value="2"/>
</dbReference>
<dbReference type="InterPro" id="IPR011004">
    <property type="entry name" value="Trimer_LpxA-like_sf"/>
</dbReference>
<reference evidence="1" key="1">
    <citation type="journal article" date="2020" name="mSystems">
        <title>Genome- and Community-Level Interaction Insights into Carbon Utilization and Element Cycling Functions of Hydrothermarchaeota in Hydrothermal Sediment.</title>
        <authorList>
            <person name="Zhou Z."/>
            <person name="Liu Y."/>
            <person name="Xu W."/>
            <person name="Pan J."/>
            <person name="Luo Z.H."/>
            <person name="Li M."/>
        </authorList>
    </citation>
    <scope>NUCLEOTIDE SEQUENCE [LARGE SCALE GENOMIC DNA]</scope>
    <source>
        <strain evidence="1">HyVt-28</strain>
    </source>
</reference>
<comment type="caution">
    <text evidence="1">The sequence shown here is derived from an EMBL/GenBank/DDBJ whole genome shotgun (WGS) entry which is preliminary data.</text>
</comment>
<dbReference type="InterPro" id="IPR001451">
    <property type="entry name" value="Hexapep"/>
</dbReference>
<dbReference type="AlphaFoldDB" id="A0A7V0LTG3"/>
<gene>
    <name evidence="1" type="ORF">ENH14_00465</name>
</gene>
<dbReference type="PANTHER" id="PTHR13061">
    <property type="entry name" value="DYNACTIN SUBUNIT P25"/>
    <property type="match status" value="1"/>
</dbReference>
<dbReference type="Proteomes" id="UP000886381">
    <property type="component" value="Unassembled WGS sequence"/>
</dbReference>
<protein>
    <submittedName>
        <fullName evidence="1">Gamma carbonic anhydrase family protein</fullName>
    </submittedName>
</protein>
<dbReference type="SUPFAM" id="SSF51161">
    <property type="entry name" value="Trimeric LpxA-like enzymes"/>
    <property type="match status" value="1"/>
</dbReference>
<proteinExistence type="predicted"/>
<dbReference type="Gene3D" id="2.160.10.10">
    <property type="entry name" value="Hexapeptide repeat proteins"/>
    <property type="match status" value="1"/>
</dbReference>
<sequence>MGRILEYDGKKPELGRGVFLAPGSIVVGDVKIGDYSTIWYNAVVRGDVERIEIGAYSNIQDGAILHGTKGKYPVFIGDYVTVGHRAVIHGASVSSFVLIGIGAVVLDDVEIGENVIVGAQALVPPHTKIPPGVLVLGIPAKVVRELHEEEVSTIKEIARRYVKYAELTREGLGE</sequence>
<organism evidence="1">
    <name type="scientific">candidate division WOR-3 bacterium</name>
    <dbReference type="NCBI Taxonomy" id="2052148"/>
    <lineage>
        <taxon>Bacteria</taxon>
        <taxon>Bacteria division WOR-3</taxon>
    </lineage>
</organism>
<accession>A0A7V0LTG3</accession>
<dbReference type="InterPro" id="IPR050484">
    <property type="entry name" value="Transf_Hexapept/Carb_Anhydrase"/>
</dbReference>
<evidence type="ECO:0000313" key="1">
    <source>
        <dbReference type="EMBL" id="HDL59907.1"/>
    </source>
</evidence>
<dbReference type="CDD" id="cd04645">
    <property type="entry name" value="LbH_gamma_CA_like"/>
    <property type="match status" value="1"/>
</dbReference>
<dbReference type="PANTHER" id="PTHR13061:SF29">
    <property type="entry name" value="GAMMA CARBONIC ANHYDRASE-LIKE 1, MITOCHONDRIAL-RELATED"/>
    <property type="match status" value="1"/>
</dbReference>
<dbReference type="InterPro" id="IPR047324">
    <property type="entry name" value="LbH_gamma_CA-like"/>
</dbReference>
<dbReference type="EMBL" id="DRDR01000021">
    <property type="protein sequence ID" value="HDL59907.1"/>
    <property type="molecule type" value="Genomic_DNA"/>
</dbReference>
<name>A0A7V0LTG3_UNCW3</name>